<reference evidence="7" key="2">
    <citation type="submission" date="2021-04" db="EMBL/GenBank/DDBJ databases">
        <authorList>
            <person name="Gilroy R."/>
        </authorList>
    </citation>
    <scope>NUCLEOTIDE SEQUENCE</scope>
    <source>
        <strain evidence="7">CHK180-15479</strain>
    </source>
</reference>
<evidence type="ECO:0000313" key="8">
    <source>
        <dbReference type="Proteomes" id="UP000823910"/>
    </source>
</evidence>
<keyword evidence="1 4" id="KW-0378">Hydrolase</keyword>
<dbReference type="PROSITE" id="PS51635">
    <property type="entry name" value="PNPLA"/>
    <property type="match status" value="1"/>
</dbReference>
<protein>
    <submittedName>
        <fullName evidence="7">Patatin-like phospholipase family protein</fullName>
    </submittedName>
</protein>
<reference evidence="7" key="1">
    <citation type="journal article" date="2021" name="PeerJ">
        <title>Extensive microbial diversity within the chicken gut microbiome revealed by metagenomics and culture.</title>
        <authorList>
            <person name="Gilroy R."/>
            <person name="Ravi A."/>
            <person name="Getino M."/>
            <person name="Pursley I."/>
            <person name="Horton D.L."/>
            <person name="Alikhan N.F."/>
            <person name="Baker D."/>
            <person name="Gharbi K."/>
            <person name="Hall N."/>
            <person name="Watson M."/>
            <person name="Adriaenssens E.M."/>
            <person name="Foster-Nyarko E."/>
            <person name="Jarju S."/>
            <person name="Secka A."/>
            <person name="Antonio M."/>
            <person name="Oren A."/>
            <person name="Chaudhuri R.R."/>
            <person name="La Ragione R."/>
            <person name="Hildebrand F."/>
            <person name="Pallen M.J."/>
        </authorList>
    </citation>
    <scope>NUCLEOTIDE SEQUENCE</scope>
    <source>
        <strain evidence="7">CHK180-15479</strain>
    </source>
</reference>
<dbReference type="InterPro" id="IPR016035">
    <property type="entry name" value="Acyl_Trfase/lysoPLipase"/>
</dbReference>
<evidence type="ECO:0000256" key="4">
    <source>
        <dbReference type="PROSITE-ProRule" id="PRU01161"/>
    </source>
</evidence>
<dbReference type="SUPFAM" id="SSF52151">
    <property type="entry name" value="FabD/lysophospholipase-like"/>
    <property type="match status" value="1"/>
</dbReference>
<comment type="caution">
    <text evidence="7">The sequence shown here is derived from an EMBL/GenBank/DDBJ whole genome shotgun (WGS) entry which is preliminary data.</text>
</comment>
<accession>A0A9D2N380</accession>
<feature type="active site" description="Nucleophile" evidence="4">
    <location>
        <position position="38"/>
    </location>
</feature>
<evidence type="ECO:0000256" key="3">
    <source>
        <dbReference type="ARBA" id="ARBA00023098"/>
    </source>
</evidence>
<evidence type="ECO:0000259" key="6">
    <source>
        <dbReference type="PROSITE" id="PS51635"/>
    </source>
</evidence>
<dbReference type="GO" id="GO:0016042">
    <property type="term" value="P:lipid catabolic process"/>
    <property type="evidence" value="ECO:0007669"/>
    <property type="project" value="UniProtKB-UniRule"/>
</dbReference>
<sequence>MGYGLALSGGGVRGAAHVGVLRALLEERLMPEMAAGASAGAIVTGLLAAGVSVEEMEGAVRHLSGKGKSYLDPDYRAMAELAPRLLADGEISLAGLFKGDRLAAYFTELTKGRHLDQAVLPFVIPAVDLNSGDTVAFTNAEMPAPLAHVKWEWEGFLGQVMMASSSVPGVFVPRKIGACRLVDGGVTDNLPVDLLQAAGARRVLAVDVGTAYKRPKDDSVLEVLSCSFSLMGRRLKDCGICCGALVLNPPAEAAKGLLDMEAMEGIMEAGYAYARSRMGEIRAFVESRIPPGSGTSAPGFGRMLPAPGGITPP</sequence>
<feature type="active site" description="Proton acceptor" evidence="4">
    <location>
        <position position="183"/>
    </location>
</feature>
<dbReference type="Gene3D" id="3.40.1090.10">
    <property type="entry name" value="Cytosolic phospholipase A2 catalytic domain"/>
    <property type="match status" value="2"/>
</dbReference>
<name>A0A9D2N380_9FIRM</name>
<feature type="region of interest" description="Disordered" evidence="5">
    <location>
        <begin position="294"/>
        <end position="313"/>
    </location>
</feature>
<proteinExistence type="predicted"/>
<dbReference type="PANTHER" id="PTHR14226">
    <property type="entry name" value="NEUROPATHY TARGET ESTERASE/SWISS CHEESE D.MELANOGASTER"/>
    <property type="match status" value="1"/>
</dbReference>
<feature type="short sequence motif" description="GXSXG" evidence="4">
    <location>
        <begin position="36"/>
        <end position="40"/>
    </location>
</feature>
<dbReference type="InterPro" id="IPR050301">
    <property type="entry name" value="NTE"/>
</dbReference>
<evidence type="ECO:0000313" key="7">
    <source>
        <dbReference type="EMBL" id="HJC07309.1"/>
    </source>
</evidence>
<evidence type="ECO:0000256" key="2">
    <source>
        <dbReference type="ARBA" id="ARBA00022963"/>
    </source>
</evidence>
<dbReference type="PANTHER" id="PTHR14226:SF29">
    <property type="entry name" value="NEUROPATHY TARGET ESTERASE SWS"/>
    <property type="match status" value="1"/>
</dbReference>
<evidence type="ECO:0000256" key="5">
    <source>
        <dbReference type="SAM" id="MobiDB-lite"/>
    </source>
</evidence>
<gene>
    <name evidence="7" type="ORF">H9704_14395</name>
</gene>
<evidence type="ECO:0000256" key="1">
    <source>
        <dbReference type="ARBA" id="ARBA00022801"/>
    </source>
</evidence>
<dbReference type="Pfam" id="PF01734">
    <property type="entry name" value="Patatin"/>
    <property type="match status" value="1"/>
</dbReference>
<dbReference type="AlphaFoldDB" id="A0A9D2N380"/>
<dbReference type="Proteomes" id="UP000823910">
    <property type="component" value="Unassembled WGS sequence"/>
</dbReference>
<keyword evidence="2 4" id="KW-0442">Lipid degradation</keyword>
<feature type="short sequence motif" description="GXGXXG" evidence="4">
    <location>
        <begin position="9"/>
        <end position="14"/>
    </location>
</feature>
<keyword evidence="3 4" id="KW-0443">Lipid metabolism</keyword>
<feature type="short sequence motif" description="DGA/G" evidence="4">
    <location>
        <begin position="183"/>
        <end position="185"/>
    </location>
</feature>
<dbReference type="EMBL" id="DWWT01000078">
    <property type="protein sequence ID" value="HJC07309.1"/>
    <property type="molecule type" value="Genomic_DNA"/>
</dbReference>
<organism evidence="7 8">
    <name type="scientific">Candidatus Enterocloster excrementipullorum</name>
    <dbReference type="NCBI Taxonomy" id="2838559"/>
    <lineage>
        <taxon>Bacteria</taxon>
        <taxon>Bacillati</taxon>
        <taxon>Bacillota</taxon>
        <taxon>Clostridia</taxon>
        <taxon>Lachnospirales</taxon>
        <taxon>Lachnospiraceae</taxon>
        <taxon>Enterocloster</taxon>
    </lineage>
</organism>
<feature type="domain" description="PNPLA" evidence="6">
    <location>
        <begin position="5"/>
        <end position="196"/>
    </location>
</feature>
<dbReference type="GO" id="GO:0016787">
    <property type="term" value="F:hydrolase activity"/>
    <property type="evidence" value="ECO:0007669"/>
    <property type="project" value="UniProtKB-UniRule"/>
</dbReference>
<dbReference type="InterPro" id="IPR002641">
    <property type="entry name" value="PNPLA_dom"/>
</dbReference>